<dbReference type="GO" id="GO:0043005">
    <property type="term" value="C:neuron projection"/>
    <property type="evidence" value="ECO:0007669"/>
    <property type="project" value="UniProtKB-ARBA"/>
</dbReference>
<keyword evidence="5" id="KW-1003">Cell membrane</keyword>
<dbReference type="InterPro" id="IPR036349">
    <property type="entry name" value="Integrin_bsu_tail_dom_sf"/>
</dbReference>
<evidence type="ECO:0000256" key="2">
    <source>
        <dbReference type="ARBA" id="ARBA00004510"/>
    </source>
</evidence>
<dbReference type="GO" id="GO:1902903">
    <property type="term" value="P:regulation of supramolecular fiber organization"/>
    <property type="evidence" value="ECO:0007669"/>
    <property type="project" value="UniProtKB-ARBA"/>
</dbReference>
<evidence type="ECO:0000256" key="24">
    <source>
        <dbReference type="SAM" id="MobiDB-lite"/>
    </source>
</evidence>
<reference evidence="29" key="2">
    <citation type="submission" date="2020-01" db="EMBL/GenBank/DDBJ databases">
        <authorList>
            <person name="Korhonen P.K.K."/>
            <person name="Guangxu M.G."/>
            <person name="Wang T.W."/>
            <person name="Stroehlein A.J.S."/>
            <person name="Young N.D."/>
            <person name="Ang C.-S.A."/>
            <person name="Fernando D.W.F."/>
            <person name="Lu H.L."/>
            <person name="Taylor S.T."/>
            <person name="Ehtesham M.E.M."/>
            <person name="Najaraj S.H.N."/>
            <person name="Harsha G.H.G."/>
            <person name="Madugundu A.M."/>
            <person name="Renuse S.R."/>
            <person name="Holt D.H."/>
            <person name="Pandey A.P."/>
            <person name="Papenfuss A.P."/>
            <person name="Gasser R.B.G."/>
            <person name="Fischer K.F."/>
        </authorList>
    </citation>
    <scope>NUCLEOTIDE SEQUENCE</scope>
    <source>
        <strain evidence="29">SSS_KF_BRIS2020</strain>
    </source>
</reference>
<dbReference type="FunFam" id="2.10.25.10:FF:000098">
    <property type="entry name" value="Integrin beta"/>
    <property type="match status" value="1"/>
</dbReference>
<keyword evidence="12" id="KW-0106">Calcium</keyword>
<reference evidence="31" key="1">
    <citation type="journal article" date="2020" name="PLoS Negl. Trop. Dis.">
        <title>High-quality nuclear genome for Sarcoptes scabiei-A critical resource for a neglected parasite.</title>
        <authorList>
            <person name="Korhonen P.K."/>
            <person name="Gasser R.B."/>
            <person name="Ma G."/>
            <person name="Wang T."/>
            <person name="Stroehlein A.J."/>
            <person name="Young N.D."/>
            <person name="Ang C.S."/>
            <person name="Fernando D.D."/>
            <person name="Lu H.C."/>
            <person name="Taylor S."/>
            <person name="Reynolds S.L."/>
            <person name="Mofiz E."/>
            <person name="Najaraj S.H."/>
            <person name="Gowda H."/>
            <person name="Madugundu A."/>
            <person name="Renuse S."/>
            <person name="Holt D."/>
            <person name="Pandey A."/>
            <person name="Papenfuss A.T."/>
            <person name="Fischer K."/>
        </authorList>
    </citation>
    <scope>NUCLEOTIDE SEQUENCE [LARGE SCALE GENOMIC DNA]</scope>
</reference>
<keyword evidence="10" id="KW-0732">Signal</keyword>
<keyword evidence="21" id="KW-0325">Glycoprotein</keyword>
<dbReference type="SMART" id="SM01242">
    <property type="entry name" value="Integrin_B_tail"/>
    <property type="match status" value="1"/>
</dbReference>
<dbReference type="GO" id="GO:0036477">
    <property type="term" value="C:somatodendritic compartment"/>
    <property type="evidence" value="ECO:0007669"/>
    <property type="project" value="UniProtKB-ARBA"/>
</dbReference>
<keyword evidence="14 23" id="KW-0130">Cell adhesion</keyword>
<keyword evidence="20" id="KW-0675">Receptor</keyword>
<dbReference type="InterPro" id="IPR057073">
    <property type="entry name" value="EGF_integrin_2"/>
</dbReference>
<dbReference type="Gene3D" id="4.10.1240.30">
    <property type="match status" value="1"/>
</dbReference>
<evidence type="ECO:0000256" key="8">
    <source>
        <dbReference type="ARBA" id="ARBA00022692"/>
    </source>
</evidence>
<keyword evidence="16 25" id="KW-1133">Transmembrane helix</keyword>
<evidence type="ECO:0000313" key="31">
    <source>
        <dbReference type="Proteomes" id="UP000070412"/>
    </source>
</evidence>
<feature type="transmembrane region" description="Helical" evidence="25">
    <location>
        <begin position="816"/>
        <end position="838"/>
    </location>
</feature>
<evidence type="ECO:0000259" key="27">
    <source>
        <dbReference type="SMART" id="SM01241"/>
    </source>
</evidence>
<evidence type="ECO:0000256" key="17">
    <source>
        <dbReference type="ARBA" id="ARBA00023037"/>
    </source>
</evidence>
<evidence type="ECO:0000256" key="23">
    <source>
        <dbReference type="RuleBase" id="RU000633"/>
    </source>
</evidence>
<dbReference type="GO" id="GO:0051130">
    <property type="term" value="P:positive regulation of cellular component organization"/>
    <property type="evidence" value="ECO:0007669"/>
    <property type="project" value="UniProtKB-ARBA"/>
</dbReference>
<dbReference type="EnsemblMetazoa" id="SSS_2835s_mrna">
    <property type="protein sequence ID" value="KAF7489743.1"/>
    <property type="gene ID" value="SSS_2835"/>
</dbReference>
<comment type="subcellular location">
    <subcellularLocation>
        <location evidence="1">Cell junction</location>
    </subcellularLocation>
    <subcellularLocation>
        <location evidence="23">Cell membrane</location>
        <topology evidence="23">Single-pass type I membrane protein</topology>
    </subcellularLocation>
    <subcellularLocation>
        <location evidence="2">Cell projection</location>
        <location evidence="2">Lamellipodium</location>
    </subcellularLocation>
    <subcellularLocation>
        <location evidence="3">Lateral cell membrane</location>
        <topology evidence="3">Single-pass type I membrane protein</topology>
    </subcellularLocation>
</comment>
<keyword evidence="11" id="KW-0677">Repeat</keyword>
<dbReference type="GO" id="GO:0007157">
    <property type="term" value="P:heterophilic cell-cell adhesion via plasma membrane cell adhesion molecules"/>
    <property type="evidence" value="ECO:0007669"/>
    <property type="project" value="UniProtKB-ARBA"/>
</dbReference>
<feature type="region of interest" description="Disordered" evidence="24">
    <location>
        <begin position="40"/>
        <end position="59"/>
    </location>
</feature>
<evidence type="ECO:0000256" key="3">
    <source>
        <dbReference type="ARBA" id="ARBA00004591"/>
    </source>
</evidence>
<dbReference type="Pfam" id="PF07974">
    <property type="entry name" value="EGF_2"/>
    <property type="match status" value="1"/>
</dbReference>
<reference evidence="30" key="3">
    <citation type="submission" date="2022-06" db="UniProtKB">
        <authorList>
            <consortium name="EnsemblMetazoa"/>
        </authorList>
    </citation>
    <scope>IDENTIFICATION</scope>
</reference>
<evidence type="ECO:0000256" key="12">
    <source>
        <dbReference type="ARBA" id="ARBA00022837"/>
    </source>
</evidence>
<keyword evidence="17 23" id="KW-0401">Integrin</keyword>
<dbReference type="SUPFAM" id="SSF69179">
    <property type="entry name" value="Integrin domains"/>
    <property type="match status" value="1"/>
</dbReference>
<dbReference type="InterPro" id="IPR002369">
    <property type="entry name" value="Integrin_bsu_VWA"/>
</dbReference>
<dbReference type="Gene3D" id="2.60.40.1510">
    <property type="entry name" value="ntegrin, alpha v. Chain A, domain 3"/>
    <property type="match status" value="1"/>
</dbReference>
<dbReference type="FunFam" id="2.10.25.10:FF:000155">
    <property type="entry name" value="Integrin beta"/>
    <property type="match status" value="1"/>
</dbReference>
<dbReference type="Gene3D" id="2.10.25.10">
    <property type="entry name" value="Laminin"/>
    <property type="match status" value="4"/>
</dbReference>
<dbReference type="InterPro" id="IPR012896">
    <property type="entry name" value="Integrin_bsu_tail"/>
</dbReference>
<evidence type="ECO:0000256" key="11">
    <source>
        <dbReference type="ARBA" id="ARBA00022737"/>
    </source>
</evidence>
<dbReference type="Pfam" id="PF18372">
    <property type="entry name" value="I-EGF_1"/>
    <property type="match status" value="1"/>
</dbReference>
<comment type="similarity">
    <text evidence="4 23">Belongs to the integrin beta chain family.</text>
</comment>
<dbReference type="InterPro" id="IPR040622">
    <property type="entry name" value="EGF_integrin_1"/>
</dbReference>
<dbReference type="InterPro" id="IPR036465">
    <property type="entry name" value="vWFA_dom_sf"/>
</dbReference>
<dbReference type="Proteomes" id="UP000070412">
    <property type="component" value="Unassembled WGS sequence"/>
</dbReference>
<dbReference type="GO" id="GO:0007160">
    <property type="term" value="P:cell-matrix adhesion"/>
    <property type="evidence" value="ECO:0007669"/>
    <property type="project" value="TreeGrafter"/>
</dbReference>
<dbReference type="PROSITE" id="PS52047">
    <property type="entry name" value="I_EGF_2"/>
    <property type="match status" value="1"/>
</dbReference>
<dbReference type="GO" id="GO:0007229">
    <property type="term" value="P:integrin-mediated signaling pathway"/>
    <property type="evidence" value="ECO:0007669"/>
    <property type="project" value="UniProtKB-KW"/>
</dbReference>
<dbReference type="Pfam" id="PF08725">
    <property type="entry name" value="Integrin_b_cyt"/>
    <property type="match status" value="1"/>
</dbReference>
<dbReference type="GO" id="GO:0048513">
    <property type="term" value="P:animal organ development"/>
    <property type="evidence" value="ECO:0007669"/>
    <property type="project" value="UniProtKB-ARBA"/>
</dbReference>
<evidence type="ECO:0000256" key="18">
    <source>
        <dbReference type="ARBA" id="ARBA00023136"/>
    </source>
</evidence>
<dbReference type="GO" id="GO:0030334">
    <property type="term" value="P:regulation of cell migration"/>
    <property type="evidence" value="ECO:0007669"/>
    <property type="project" value="UniProtKB-ARBA"/>
</dbReference>
<dbReference type="EMBL" id="WVUK01000064">
    <property type="protein sequence ID" value="KAF7489743.1"/>
    <property type="molecule type" value="Genomic_DNA"/>
</dbReference>
<dbReference type="PRINTS" id="PR01186">
    <property type="entry name" value="INTEGRINB"/>
</dbReference>
<evidence type="ECO:0000256" key="7">
    <source>
        <dbReference type="ARBA" id="ARBA00022553"/>
    </source>
</evidence>
<evidence type="ECO:0000256" key="16">
    <source>
        <dbReference type="ARBA" id="ARBA00022989"/>
    </source>
</evidence>
<keyword evidence="19" id="KW-1015">Disulfide bond</keyword>
<evidence type="ECO:0000256" key="22">
    <source>
        <dbReference type="ARBA" id="ARBA00023273"/>
    </source>
</evidence>
<keyword evidence="6" id="KW-0245">EGF-like domain</keyword>
<accession>A0A834R997</accession>
<dbReference type="AlphaFoldDB" id="A0A834R997"/>
<evidence type="ECO:0000259" key="26">
    <source>
        <dbReference type="SMART" id="SM00187"/>
    </source>
</evidence>
<organism evidence="29">
    <name type="scientific">Sarcoptes scabiei</name>
    <name type="common">Itch mite</name>
    <name type="synonym">Acarus scabiei</name>
    <dbReference type="NCBI Taxonomy" id="52283"/>
    <lineage>
        <taxon>Eukaryota</taxon>
        <taxon>Metazoa</taxon>
        <taxon>Ecdysozoa</taxon>
        <taxon>Arthropoda</taxon>
        <taxon>Chelicerata</taxon>
        <taxon>Arachnida</taxon>
        <taxon>Acari</taxon>
        <taxon>Acariformes</taxon>
        <taxon>Sarcoptiformes</taxon>
        <taxon>Astigmata</taxon>
        <taxon>Psoroptidia</taxon>
        <taxon>Sarcoptoidea</taxon>
        <taxon>Sarcoptidae</taxon>
        <taxon>Sarcoptinae</taxon>
        <taxon>Sarcoptes</taxon>
    </lineage>
</organism>
<dbReference type="OrthoDB" id="410592at2759"/>
<dbReference type="FunFam" id="2.10.25.10:FF:000075">
    <property type="entry name" value="Integrin beta"/>
    <property type="match status" value="1"/>
</dbReference>
<dbReference type="InterPro" id="IPR013111">
    <property type="entry name" value="EGF_extracell"/>
</dbReference>
<evidence type="ECO:0000256" key="4">
    <source>
        <dbReference type="ARBA" id="ARBA00007449"/>
    </source>
</evidence>
<dbReference type="GO" id="GO:0055002">
    <property type="term" value="P:striated muscle cell development"/>
    <property type="evidence" value="ECO:0007669"/>
    <property type="project" value="UniProtKB-ARBA"/>
</dbReference>
<dbReference type="FunFam" id="1.20.5.100:FF:000002">
    <property type="entry name" value="Integrin beta"/>
    <property type="match status" value="1"/>
</dbReference>
<dbReference type="GO" id="GO:0016328">
    <property type="term" value="C:lateral plasma membrane"/>
    <property type="evidence" value="ECO:0007669"/>
    <property type="project" value="UniProtKB-SubCell"/>
</dbReference>
<evidence type="ECO:0000256" key="13">
    <source>
        <dbReference type="ARBA" id="ARBA00022842"/>
    </source>
</evidence>
<evidence type="ECO:0000259" key="28">
    <source>
        <dbReference type="SMART" id="SM01242"/>
    </source>
</evidence>
<keyword evidence="22" id="KW-0966">Cell projection</keyword>
<dbReference type="GO" id="GO:0005178">
    <property type="term" value="F:integrin binding"/>
    <property type="evidence" value="ECO:0007669"/>
    <property type="project" value="TreeGrafter"/>
</dbReference>
<keyword evidence="15" id="KW-0965">Cell junction</keyword>
<dbReference type="GO" id="GO:0046872">
    <property type="term" value="F:metal ion binding"/>
    <property type="evidence" value="ECO:0007669"/>
    <property type="project" value="UniProtKB-KW"/>
</dbReference>
<dbReference type="PANTHER" id="PTHR10082">
    <property type="entry name" value="INTEGRIN BETA SUBUNIT"/>
    <property type="match status" value="1"/>
</dbReference>
<feature type="domain" description="Integrin beta subunit tail" evidence="28">
    <location>
        <begin position="734"/>
        <end position="815"/>
    </location>
</feature>
<evidence type="ECO:0000256" key="6">
    <source>
        <dbReference type="ARBA" id="ARBA00022536"/>
    </source>
</evidence>
<sequence>MKLDGNNRGSVLFRKKFDDTKISSNMNHTINRRFDIRTKNSNHHSHHHHHQYRNHHHLDHSNRKVRSILNHLKRFESINAFLILIILNHMITFSLTEYKYKTTYFEYKDTNSPFPEQLREASQCITKTNCRDCIRTKLCSWCNVPGNYSHNRCDITSNLQEHGCSSLYLYAPQPQFNLEEDEELSNKTDENTDPIQMKPQRISLKVLPNIPQTFQVTFKQALDYPVDLYYLMDLSKSMEDDKAKLAELGHVLAQTMQNLTNNFRLGFGSFVDKTVMPYVSIVPEKLKAPCYGCAAPYGFKNHMSLDTDSSYFVQRVNDTQISGNLDAPEGGFDAIMQAIVCQNDIGWREKSRKLLVFSTDAGFHYAGDGKLGGIVRPNDGECHLDRDGVYTESITQDYPSISQINRKVREHHVNIIFAVTKDQFHIYNQLVGNNNHSMSLIEGSSAGMLAGDSSNVVQLIVDEYQKITSAVELKDNATNNIRMTYASECLGQKKEQTSVCKGLRVGDHVVFDITLMVESCPPNENDWQQTIKVYPVGLNDALYIDLEMICKCDCEKDAQEKSPECGGRGSYQCGICNCDDNYYGRRCECDAKNSDPAKEEASCFRGNDTKVCSGRGTCRCGECECFKRESPDEEVTGKYCECDNFSCDRFEGLVCAGPDHGTCECGACICKDGWSGPDCSCKVGNEGCIKDPTTGKICSGHGECICGQCVCFNNETEQYTGQFCDECPTCKKHCDLYKDCVQCLVFNTGPLAEDQCRNCTINPITTNELDSKEGELCVVWDENDCVFNFKYQYDEHEELVYIYAQETKDCPEPVNVLAIVIGVIVGIVLIGLAFLLIWKLLTTIKDRREVAKFNEERLNAKWETGVNPIFKKATSTFKNPTYSGK</sequence>
<dbReference type="Gene3D" id="3.40.50.410">
    <property type="entry name" value="von Willebrand factor, type A domain"/>
    <property type="match status" value="1"/>
</dbReference>
<gene>
    <name evidence="29" type="ORF">SSS_2835</name>
</gene>
<keyword evidence="13" id="KW-0460">Magnesium</keyword>
<dbReference type="GO" id="GO:0002164">
    <property type="term" value="P:larval development"/>
    <property type="evidence" value="ECO:0007669"/>
    <property type="project" value="UniProtKB-ARBA"/>
</dbReference>
<evidence type="ECO:0000256" key="15">
    <source>
        <dbReference type="ARBA" id="ARBA00022949"/>
    </source>
</evidence>
<dbReference type="GO" id="GO:0009986">
    <property type="term" value="C:cell surface"/>
    <property type="evidence" value="ECO:0007669"/>
    <property type="project" value="TreeGrafter"/>
</dbReference>
<evidence type="ECO:0000256" key="14">
    <source>
        <dbReference type="ARBA" id="ARBA00022889"/>
    </source>
</evidence>
<evidence type="ECO:0000313" key="29">
    <source>
        <dbReference type="EMBL" id="KAF7489743.1"/>
    </source>
</evidence>
<dbReference type="SMART" id="SM01241">
    <property type="entry name" value="Integrin_b_cyt"/>
    <property type="match status" value="1"/>
</dbReference>
<evidence type="ECO:0000313" key="30">
    <source>
        <dbReference type="EnsemblMetazoa" id="KAF7489743.1"/>
    </source>
</evidence>
<dbReference type="GO" id="GO:0005925">
    <property type="term" value="C:focal adhesion"/>
    <property type="evidence" value="ECO:0007669"/>
    <property type="project" value="TreeGrafter"/>
</dbReference>
<keyword evidence="18 25" id="KW-0472">Membrane</keyword>
<keyword evidence="9" id="KW-0479">Metal-binding</keyword>
<evidence type="ECO:0000256" key="25">
    <source>
        <dbReference type="SAM" id="Phobius"/>
    </source>
</evidence>
<dbReference type="GO" id="GO:0016477">
    <property type="term" value="P:cell migration"/>
    <property type="evidence" value="ECO:0007669"/>
    <property type="project" value="TreeGrafter"/>
</dbReference>
<protein>
    <recommendedName>
        <fullName evidence="23">Integrin beta</fullName>
    </recommendedName>
</protein>
<evidence type="ECO:0000256" key="9">
    <source>
        <dbReference type="ARBA" id="ARBA00022723"/>
    </source>
</evidence>
<evidence type="ECO:0000256" key="5">
    <source>
        <dbReference type="ARBA" id="ARBA00022475"/>
    </source>
</evidence>
<evidence type="ECO:0000256" key="19">
    <source>
        <dbReference type="ARBA" id="ARBA00023157"/>
    </source>
</evidence>
<dbReference type="InterPro" id="IPR015812">
    <property type="entry name" value="Integrin_bsu"/>
</dbReference>
<evidence type="ECO:0000256" key="10">
    <source>
        <dbReference type="ARBA" id="ARBA00022729"/>
    </source>
</evidence>
<keyword evidence="7" id="KW-0597">Phosphoprotein</keyword>
<evidence type="ECO:0000256" key="1">
    <source>
        <dbReference type="ARBA" id="ARBA00004282"/>
    </source>
</evidence>
<dbReference type="SUPFAM" id="SSF57196">
    <property type="entry name" value="EGF/Laminin"/>
    <property type="match status" value="1"/>
</dbReference>
<dbReference type="SUPFAM" id="SSF53300">
    <property type="entry name" value="vWA-like"/>
    <property type="match status" value="1"/>
</dbReference>
<dbReference type="GO" id="GO:0051094">
    <property type="term" value="P:positive regulation of developmental process"/>
    <property type="evidence" value="ECO:0007669"/>
    <property type="project" value="UniProtKB-ARBA"/>
</dbReference>
<dbReference type="SMART" id="SM00187">
    <property type="entry name" value="INB"/>
    <property type="match status" value="1"/>
</dbReference>
<keyword evidence="8 23" id="KW-0812">Transmembrane</keyword>
<dbReference type="GO" id="GO:0030016">
    <property type="term" value="C:myofibril"/>
    <property type="evidence" value="ECO:0007669"/>
    <property type="project" value="UniProtKB-ARBA"/>
</dbReference>
<dbReference type="Gene3D" id="1.20.5.100">
    <property type="entry name" value="Cytochrome c1, transmembrane anchor, C-terminal"/>
    <property type="match status" value="1"/>
</dbReference>
<dbReference type="GO" id="GO:0110020">
    <property type="term" value="P:regulation of actomyosin structure organization"/>
    <property type="evidence" value="ECO:0007669"/>
    <property type="project" value="UniProtKB-ARBA"/>
</dbReference>
<evidence type="ECO:0000256" key="21">
    <source>
        <dbReference type="ARBA" id="ARBA00023180"/>
    </source>
</evidence>
<dbReference type="Pfam" id="PF07965">
    <property type="entry name" value="Integrin_B_tail"/>
    <property type="match status" value="1"/>
</dbReference>
<dbReference type="GO" id="GO:0008305">
    <property type="term" value="C:integrin complex"/>
    <property type="evidence" value="ECO:0007669"/>
    <property type="project" value="TreeGrafter"/>
</dbReference>
<keyword evidence="31" id="KW-1185">Reference proteome</keyword>
<dbReference type="GO" id="GO:0030027">
    <property type="term" value="C:lamellipodium"/>
    <property type="evidence" value="ECO:0007669"/>
    <property type="project" value="UniProtKB-SubCell"/>
</dbReference>
<proteinExistence type="inferred from homology"/>
<dbReference type="SUPFAM" id="SSF103575">
    <property type="entry name" value="Plexin repeat"/>
    <property type="match status" value="1"/>
</dbReference>
<dbReference type="InterPro" id="IPR032695">
    <property type="entry name" value="Integrin_dom_sf"/>
</dbReference>
<dbReference type="InterPro" id="IPR057243">
    <property type="entry name" value="Integrin_I-EGF_CS"/>
</dbReference>
<feature type="domain" description="Integrin beta subunit VWA" evidence="26">
    <location>
        <begin position="129"/>
        <end position="552"/>
    </location>
</feature>
<feature type="domain" description="Integrin beta subunit cytoplasmic" evidence="27">
    <location>
        <begin position="839"/>
        <end position="885"/>
    </location>
</feature>
<dbReference type="FunFam" id="3.40.50.410:FF:000002">
    <property type="entry name" value="Integrin beta"/>
    <property type="match status" value="1"/>
</dbReference>
<dbReference type="InterPro" id="IPR014836">
    <property type="entry name" value="Integrin_bsu_cyt_dom"/>
</dbReference>
<dbReference type="Pfam" id="PF00362">
    <property type="entry name" value="Integrin_beta"/>
    <property type="match status" value="1"/>
</dbReference>
<evidence type="ECO:0000256" key="20">
    <source>
        <dbReference type="ARBA" id="ARBA00023170"/>
    </source>
</evidence>
<dbReference type="GO" id="GO:0042592">
    <property type="term" value="P:homeostatic process"/>
    <property type="evidence" value="ECO:0007669"/>
    <property type="project" value="UniProtKB-ARBA"/>
</dbReference>
<dbReference type="PROSITE" id="PS00243">
    <property type="entry name" value="I_EGF_1"/>
    <property type="match status" value="2"/>
</dbReference>
<name>A0A834R997_SARSC</name>
<dbReference type="GO" id="GO:0033627">
    <property type="term" value="P:cell adhesion mediated by integrin"/>
    <property type="evidence" value="ECO:0007669"/>
    <property type="project" value="TreeGrafter"/>
</dbReference>
<dbReference type="SUPFAM" id="SSF69687">
    <property type="entry name" value="Integrin beta tail domain"/>
    <property type="match status" value="1"/>
</dbReference>
<dbReference type="PANTHER" id="PTHR10082:SF60">
    <property type="entry name" value="INTEGRIN BETA-PS"/>
    <property type="match status" value="1"/>
</dbReference>
<dbReference type="Pfam" id="PF23105">
    <property type="entry name" value="EGF_integrin"/>
    <property type="match status" value="2"/>
</dbReference>